<evidence type="ECO:0000313" key="3">
    <source>
        <dbReference type="Proteomes" id="UP000565262"/>
    </source>
</evidence>
<keyword evidence="3" id="KW-1185">Reference proteome</keyword>
<dbReference type="RefSeq" id="WP_182810304.1">
    <property type="nucleotide sequence ID" value="NZ_JACJFM010000030.1"/>
</dbReference>
<reference evidence="2 3" key="1">
    <citation type="submission" date="2020-08" db="EMBL/GenBank/DDBJ databases">
        <title>Oceanospirillum sp. nov. isolated from marine sediment.</title>
        <authorList>
            <person name="Ji X."/>
        </authorList>
    </citation>
    <scope>NUCLEOTIDE SEQUENCE [LARGE SCALE GENOMIC DNA]</scope>
    <source>
        <strain evidence="2 3">D5</strain>
    </source>
</reference>
<accession>A0A839IUC0</accession>
<name>A0A839IUC0_9GAMM</name>
<evidence type="ECO:0000313" key="2">
    <source>
        <dbReference type="EMBL" id="MBB1488531.1"/>
    </source>
</evidence>
<comment type="caution">
    <text evidence="2">The sequence shown here is derived from an EMBL/GenBank/DDBJ whole genome shotgun (WGS) entry which is preliminary data.</text>
</comment>
<dbReference type="PIRSF" id="PIRSF006287">
    <property type="entry name" value="UCP006287"/>
    <property type="match status" value="1"/>
</dbReference>
<proteinExistence type="inferred from homology"/>
<dbReference type="EMBL" id="JACJFM010000030">
    <property type="protein sequence ID" value="MBB1488531.1"/>
    <property type="molecule type" value="Genomic_DNA"/>
</dbReference>
<dbReference type="InterPro" id="IPR008249">
    <property type="entry name" value="UPF0231"/>
</dbReference>
<gene>
    <name evidence="2" type="ORF">H4O21_18155</name>
</gene>
<sequence>MEYDFIREKTGQYSIELSMGHEALANWINTEITDNQAQVEQILTTIHDLKSKLIREKSIIGKEYSLYLTMEDAEVMANSLHFQTEELGEQYTEENLSEDEDMSRSICGTDDLQYLLEEWLDFIRHH</sequence>
<organism evidence="2 3">
    <name type="scientific">Oceanospirillum sediminis</name>
    <dbReference type="NCBI Taxonomy" id="2760088"/>
    <lineage>
        <taxon>Bacteria</taxon>
        <taxon>Pseudomonadati</taxon>
        <taxon>Pseudomonadota</taxon>
        <taxon>Gammaproteobacteria</taxon>
        <taxon>Oceanospirillales</taxon>
        <taxon>Oceanospirillaceae</taxon>
        <taxon>Oceanospirillum</taxon>
    </lineage>
</organism>
<protein>
    <submittedName>
        <fullName evidence="2">YacL family protein</fullName>
    </submittedName>
</protein>
<dbReference type="Proteomes" id="UP000565262">
    <property type="component" value="Unassembled WGS sequence"/>
</dbReference>
<comment type="similarity">
    <text evidence="1">Belongs to the UPF0231 family.</text>
</comment>
<dbReference type="Pfam" id="PF06062">
    <property type="entry name" value="UPF0231"/>
    <property type="match status" value="1"/>
</dbReference>
<dbReference type="AlphaFoldDB" id="A0A839IUC0"/>
<evidence type="ECO:0000256" key="1">
    <source>
        <dbReference type="ARBA" id="ARBA00005367"/>
    </source>
</evidence>